<protein>
    <submittedName>
        <fullName evidence="1">Uncharacterized protein</fullName>
    </submittedName>
</protein>
<dbReference type="Proteomes" id="UP000594220">
    <property type="component" value="Unplaced"/>
</dbReference>
<sequence>MDNCRTGAVVIDTGTGCCKAGFAGQQSPKSVLGSWVGRPTEQSFKTKSACIELKCIWDY</sequence>
<keyword evidence="2" id="KW-1185">Reference proteome</keyword>
<dbReference type="InterPro" id="IPR004000">
    <property type="entry name" value="Actin"/>
</dbReference>
<evidence type="ECO:0000313" key="2">
    <source>
        <dbReference type="Proteomes" id="UP000594220"/>
    </source>
</evidence>
<proteinExistence type="predicted"/>
<dbReference type="InterPro" id="IPR043129">
    <property type="entry name" value="ATPase_NBD"/>
</dbReference>
<dbReference type="SUPFAM" id="SSF53067">
    <property type="entry name" value="Actin-like ATPase domain"/>
    <property type="match status" value="1"/>
</dbReference>
<dbReference type="Pfam" id="PF00022">
    <property type="entry name" value="Actin"/>
    <property type="match status" value="1"/>
</dbReference>
<name>A0A7M4EQN4_CROPO</name>
<dbReference type="Ensembl" id="ENSCPRT00005015631.1">
    <property type="protein sequence ID" value="ENSCPRP00005013305.1"/>
    <property type="gene ID" value="ENSCPRG00005009415.1"/>
</dbReference>
<accession>A0A7M4EQN4</accession>
<organism evidence="1 2">
    <name type="scientific">Crocodylus porosus</name>
    <name type="common">Saltwater crocodile</name>
    <name type="synonym">Estuarine crocodile</name>
    <dbReference type="NCBI Taxonomy" id="8502"/>
    <lineage>
        <taxon>Eukaryota</taxon>
        <taxon>Metazoa</taxon>
        <taxon>Chordata</taxon>
        <taxon>Craniata</taxon>
        <taxon>Vertebrata</taxon>
        <taxon>Euteleostomi</taxon>
        <taxon>Archelosauria</taxon>
        <taxon>Archosauria</taxon>
        <taxon>Crocodylia</taxon>
        <taxon>Longirostres</taxon>
        <taxon>Crocodylidae</taxon>
        <taxon>Crocodylus</taxon>
    </lineage>
</organism>
<reference evidence="1" key="2">
    <citation type="submission" date="2025-09" db="UniProtKB">
        <authorList>
            <consortium name="Ensembl"/>
        </authorList>
    </citation>
    <scope>IDENTIFICATION</scope>
</reference>
<evidence type="ECO:0000313" key="1">
    <source>
        <dbReference type="Ensembl" id="ENSCPRP00005013305.1"/>
    </source>
</evidence>
<reference evidence="1" key="1">
    <citation type="submission" date="2025-08" db="UniProtKB">
        <authorList>
            <consortium name="Ensembl"/>
        </authorList>
    </citation>
    <scope>IDENTIFICATION</scope>
</reference>
<dbReference type="AlphaFoldDB" id="A0A7M4EQN4"/>
<dbReference type="Gene3D" id="3.30.420.40">
    <property type="match status" value="1"/>
</dbReference>